<evidence type="ECO:0000313" key="2">
    <source>
        <dbReference type="Proteomes" id="UP000236161"/>
    </source>
</evidence>
<dbReference type="Proteomes" id="UP000236161">
    <property type="component" value="Unassembled WGS sequence"/>
</dbReference>
<dbReference type="GO" id="GO:0009941">
    <property type="term" value="C:chloroplast envelope"/>
    <property type="evidence" value="ECO:0007669"/>
    <property type="project" value="TreeGrafter"/>
</dbReference>
<organism evidence="1 2">
    <name type="scientific">Apostasia shenzhenica</name>
    <dbReference type="NCBI Taxonomy" id="1088818"/>
    <lineage>
        <taxon>Eukaryota</taxon>
        <taxon>Viridiplantae</taxon>
        <taxon>Streptophyta</taxon>
        <taxon>Embryophyta</taxon>
        <taxon>Tracheophyta</taxon>
        <taxon>Spermatophyta</taxon>
        <taxon>Magnoliopsida</taxon>
        <taxon>Liliopsida</taxon>
        <taxon>Asparagales</taxon>
        <taxon>Orchidaceae</taxon>
        <taxon>Apostasioideae</taxon>
        <taxon>Apostasia</taxon>
    </lineage>
</organism>
<proteinExistence type="predicted"/>
<dbReference type="PANTHER" id="PTHR36737:SF1">
    <property type="entry name" value="EXPRESSED PROTEIN"/>
    <property type="match status" value="1"/>
</dbReference>
<protein>
    <submittedName>
        <fullName evidence="1">Uncharacterized protein</fullName>
    </submittedName>
</protein>
<dbReference type="OrthoDB" id="2012141at2759"/>
<gene>
    <name evidence="1" type="ORF">AXF42_Ash005863</name>
</gene>
<name>A0A2I0BCK8_9ASPA</name>
<keyword evidence="2" id="KW-1185">Reference proteome</keyword>
<dbReference type="PANTHER" id="PTHR36737">
    <property type="entry name" value="EXPRESSED PROTEIN"/>
    <property type="match status" value="1"/>
</dbReference>
<reference evidence="1 2" key="1">
    <citation type="journal article" date="2017" name="Nature">
        <title>The Apostasia genome and the evolution of orchids.</title>
        <authorList>
            <person name="Zhang G.Q."/>
            <person name="Liu K.W."/>
            <person name="Li Z."/>
            <person name="Lohaus R."/>
            <person name="Hsiao Y.Y."/>
            <person name="Niu S.C."/>
            <person name="Wang J.Y."/>
            <person name="Lin Y.C."/>
            <person name="Xu Q."/>
            <person name="Chen L.J."/>
            <person name="Yoshida K."/>
            <person name="Fujiwara S."/>
            <person name="Wang Z.W."/>
            <person name="Zhang Y.Q."/>
            <person name="Mitsuda N."/>
            <person name="Wang M."/>
            <person name="Liu G.H."/>
            <person name="Pecoraro L."/>
            <person name="Huang H.X."/>
            <person name="Xiao X.J."/>
            <person name="Lin M."/>
            <person name="Wu X.Y."/>
            <person name="Wu W.L."/>
            <person name="Chen Y.Y."/>
            <person name="Chang S.B."/>
            <person name="Sakamoto S."/>
            <person name="Ohme-Takagi M."/>
            <person name="Yagi M."/>
            <person name="Zeng S.J."/>
            <person name="Shen C.Y."/>
            <person name="Yeh C.M."/>
            <person name="Luo Y.B."/>
            <person name="Tsai W.C."/>
            <person name="Van de Peer Y."/>
            <person name="Liu Z.J."/>
        </authorList>
    </citation>
    <scope>NUCLEOTIDE SEQUENCE [LARGE SCALE GENOMIC DNA]</scope>
    <source>
        <strain evidence="2">cv. Shenzhen</strain>
        <tissue evidence="1">Stem</tissue>
    </source>
</reference>
<dbReference type="STRING" id="1088818.A0A2I0BCK8"/>
<accession>A0A2I0BCK8</accession>
<evidence type="ECO:0000313" key="1">
    <source>
        <dbReference type="EMBL" id="PKA65529.1"/>
    </source>
</evidence>
<sequence>MASAASAKRALLADDVPWRASPAGKKPLPRIHQNPVLRLPQNATSSYALTVMKVFVTHPNPIGDGFATEARLESAGPECIVPGQVTPVRILGLKIWPIDVNLKFMEPVGRELQALGKVKLNFPFNLWGRQCFVSLMYQRHCAIGFCHIVKIYYLLIN</sequence>
<dbReference type="AlphaFoldDB" id="A0A2I0BCK8"/>
<dbReference type="EMBL" id="KZ451895">
    <property type="protein sequence ID" value="PKA65529.1"/>
    <property type="molecule type" value="Genomic_DNA"/>
</dbReference>